<reference evidence="3" key="1">
    <citation type="journal article" date="2020" name="Stud. Mycol.">
        <title>101 Dothideomycetes genomes: a test case for predicting lifestyles and emergence of pathogens.</title>
        <authorList>
            <person name="Haridas S."/>
            <person name="Albert R."/>
            <person name="Binder M."/>
            <person name="Bloem J."/>
            <person name="Labutti K."/>
            <person name="Salamov A."/>
            <person name="Andreopoulos B."/>
            <person name="Baker S."/>
            <person name="Barry K."/>
            <person name="Bills G."/>
            <person name="Bluhm B."/>
            <person name="Cannon C."/>
            <person name="Castanera R."/>
            <person name="Culley D."/>
            <person name="Daum C."/>
            <person name="Ezra D."/>
            <person name="Gonzalez J."/>
            <person name="Henrissat B."/>
            <person name="Kuo A."/>
            <person name="Liang C."/>
            <person name="Lipzen A."/>
            <person name="Lutzoni F."/>
            <person name="Magnuson J."/>
            <person name="Mondo S."/>
            <person name="Nolan M."/>
            <person name="Ohm R."/>
            <person name="Pangilinan J."/>
            <person name="Park H.-J."/>
            <person name="Ramirez L."/>
            <person name="Alfaro M."/>
            <person name="Sun H."/>
            <person name="Tritt A."/>
            <person name="Yoshinaga Y."/>
            <person name="Zwiers L.-H."/>
            <person name="Turgeon B."/>
            <person name="Goodwin S."/>
            <person name="Spatafora J."/>
            <person name="Crous P."/>
            <person name="Grigoriev I."/>
        </authorList>
    </citation>
    <scope>NUCLEOTIDE SEQUENCE</scope>
    <source>
        <strain evidence="3">Tuck. ex Michener</strain>
    </source>
</reference>
<dbReference type="InterPro" id="IPR039146">
    <property type="entry name" value="GPANK1"/>
</dbReference>
<dbReference type="AlphaFoldDB" id="A0A6A6HM13"/>
<evidence type="ECO:0000313" key="4">
    <source>
        <dbReference type="Proteomes" id="UP000800092"/>
    </source>
</evidence>
<evidence type="ECO:0000313" key="3">
    <source>
        <dbReference type="EMBL" id="KAF2238838.1"/>
    </source>
</evidence>
<feature type="region of interest" description="Disordered" evidence="1">
    <location>
        <begin position="67"/>
        <end position="91"/>
    </location>
</feature>
<accession>A0A6A6HM13</accession>
<dbReference type="Pfam" id="PF01585">
    <property type="entry name" value="G-patch"/>
    <property type="match status" value="1"/>
</dbReference>
<feature type="region of interest" description="Disordered" evidence="1">
    <location>
        <begin position="154"/>
        <end position="215"/>
    </location>
</feature>
<protein>
    <recommendedName>
        <fullName evidence="2">G-patch domain-containing protein</fullName>
    </recommendedName>
</protein>
<dbReference type="EMBL" id="ML991774">
    <property type="protein sequence ID" value="KAF2238838.1"/>
    <property type="molecule type" value="Genomic_DNA"/>
</dbReference>
<proteinExistence type="predicted"/>
<gene>
    <name evidence="3" type="ORF">EV356DRAFT_528735</name>
</gene>
<feature type="compositionally biased region" description="Low complexity" evidence="1">
    <location>
        <begin position="44"/>
        <end position="53"/>
    </location>
</feature>
<dbReference type="PROSITE" id="PS50174">
    <property type="entry name" value="G_PATCH"/>
    <property type="match status" value="1"/>
</dbReference>
<dbReference type="PANTHER" id="PTHR20923">
    <property type="entry name" value="BAT4 PROTEIN-RELATED"/>
    <property type="match status" value="1"/>
</dbReference>
<dbReference type="PANTHER" id="PTHR20923:SF1">
    <property type="entry name" value="G PATCH DOMAIN AND ANKYRIN REPEAT-CONTAINING PROTEIN 1"/>
    <property type="match status" value="1"/>
</dbReference>
<dbReference type="Proteomes" id="UP000800092">
    <property type="component" value="Unassembled WGS sequence"/>
</dbReference>
<sequence>MAYVEGDDEFYEIPLTEQKVFGAGIRRKRIRFISPKKDDTPRPGSSTTASGASAAERYLAVVFPKNIDPEASTDPPAQEISTTTNRQPPRPPTCDICKLPIDATCAAVPHEASLAHQVCLPHSHPPSSLDRNRIGLQILQAYGWDPDNRNGLGAPGSEGMLYPLKPKEKRDTAGLAARDTSDDEDLKKKKKSADKVERLNAKQVRKREIQNRRRHERLAEMFYRNDEMEKYLRPG</sequence>
<keyword evidence="4" id="KW-1185">Reference proteome</keyword>
<organism evidence="3 4">
    <name type="scientific">Viridothelium virens</name>
    <name type="common">Speckled blister lichen</name>
    <name type="synonym">Trypethelium virens</name>
    <dbReference type="NCBI Taxonomy" id="1048519"/>
    <lineage>
        <taxon>Eukaryota</taxon>
        <taxon>Fungi</taxon>
        <taxon>Dikarya</taxon>
        <taxon>Ascomycota</taxon>
        <taxon>Pezizomycotina</taxon>
        <taxon>Dothideomycetes</taxon>
        <taxon>Dothideomycetes incertae sedis</taxon>
        <taxon>Trypetheliales</taxon>
        <taxon>Trypetheliaceae</taxon>
        <taxon>Viridothelium</taxon>
    </lineage>
</organism>
<feature type="domain" description="G-patch" evidence="2">
    <location>
        <begin position="131"/>
        <end position="180"/>
    </location>
</feature>
<feature type="region of interest" description="Disordered" evidence="1">
    <location>
        <begin position="31"/>
        <end position="53"/>
    </location>
</feature>
<dbReference type="GO" id="GO:0003676">
    <property type="term" value="F:nucleic acid binding"/>
    <property type="evidence" value="ECO:0007669"/>
    <property type="project" value="InterPro"/>
</dbReference>
<evidence type="ECO:0000256" key="1">
    <source>
        <dbReference type="SAM" id="MobiDB-lite"/>
    </source>
</evidence>
<dbReference type="OrthoDB" id="20282at2759"/>
<dbReference type="InterPro" id="IPR000467">
    <property type="entry name" value="G_patch_dom"/>
</dbReference>
<name>A0A6A6HM13_VIRVR</name>
<feature type="compositionally biased region" description="Basic and acidic residues" evidence="1">
    <location>
        <begin position="193"/>
        <end position="215"/>
    </location>
</feature>
<evidence type="ECO:0000259" key="2">
    <source>
        <dbReference type="PROSITE" id="PS50174"/>
    </source>
</evidence>